<dbReference type="EMBL" id="JACGWM010001499">
    <property type="protein sequence ID" value="KAL0292631.1"/>
    <property type="molecule type" value="Genomic_DNA"/>
</dbReference>
<organism evidence="3">
    <name type="scientific">Sesamum calycinum</name>
    <dbReference type="NCBI Taxonomy" id="2727403"/>
    <lineage>
        <taxon>Eukaryota</taxon>
        <taxon>Viridiplantae</taxon>
        <taxon>Streptophyta</taxon>
        <taxon>Embryophyta</taxon>
        <taxon>Tracheophyta</taxon>
        <taxon>Spermatophyta</taxon>
        <taxon>Magnoliopsida</taxon>
        <taxon>eudicotyledons</taxon>
        <taxon>Gunneridae</taxon>
        <taxon>Pentapetalae</taxon>
        <taxon>asterids</taxon>
        <taxon>lamiids</taxon>
        <taxon>Lamiales</taxon>
        <taxon>Pedaliaceae</taxon>
        <taxon>Sesamum</taxon>
    </lineage>
</organism>
<proteinExistence type="inferred from homology"/>
<dbReference type="PANTHER" id="PTHR11926:SF1494">
    <property type="entry name" value="FLAVONOL 3-O-GLUCOSYLTRANSFERASE UGT76E12-RELATED"/>
    <property type="match status" value="1"/>
</dbReference>
<comment type="similarity">
    <text evidence="1">Belongs to the UDP-glycosyltransferase family.</text>
</comment>
<sequence length="225" mass="25775">MAQTKPHAIVIPYPYQGHVTPMISLSIRLASRGFTITFVQTEFIHHFMSKAQNLPAANFDLFAEARKSGLDIRYTTFSDGLPLEFDRHLNFEEYWETMFRDFPDLLDEIVVRTMKADEGMRPFLLVADTISSWPATIAKKHNMVNVSLWTEPAIVFSLNYHLGFSSEMAMSPIMDLKRRMPKLCFSSNKPQAEVTTIVEVRLIEVEDMAEDTGEVDNQAIETTFK</sequence>
<comment type="caution">
    <text evidence="3">The sequence shown here is derived from an EMBL/GenBank/DDBJ whole genome shotgun (WGS) entry which is preliminary data.</text>
</comment>
<dbReference type="PANTHER" id="PTHR11926">
    <property type="entry name" value="GLUCOSYL/GLUCURONOSYL TRANSFERASES"/>
    <property type="match status" value="1"/>
</dbReference>
<gene>
    <name evidence="3" type="ORF">Scaly_2580700</name>
</gene>
<evidence type="ECO:0000256" key="2">
    <source>
        <dbReference type="ARBA" id="ARBA00022676"/>
    </source>
</evidence>
<dbReference type="Gene3D" id="3.40.50.2000">
    <property type="entry name" value="Glycogen Phosphorylase B"/>
    <property type="match status" value="1"/>
</dbReference>
<accession>A0AAW2JFB4</accession>
<reference evidence="3" key="1">
    <citation type="submission" date="2020-06" db="EMBL/GenBank/DDBJ databases">
        <authorList>
            <person name="Li T."/>
            <person name="Hu X."/>
            <person name="Zhang T."/>
            <person name="Song X."/>
            <person name="Zhang H."/>
            <person name="Dai N."/>
            <person name="Sheng W."/>
            <person name="Hou X."/>
            <person name="Wei L."/>
        </authorList>
    </citation>
    <scope>NUCLEOTIDE SEQUENCE</scope>
    <source>
        <strain evidence="3">KEN8</strain>
        <tissue evidence="3">Leaf</tissue>
    </source>
</reference>
<dbReference type="SUPFAM" id="SSF53756">
    <property type="entry name" value="UDP-Glycosyltransferase/glycogen phosphorylase"/>
    <property type="match status" value="1"/>
</dbReference>
<dbReference type="GO" id="GO:0080044">
    <property type="term" value="F:quercetin 7-O-glucosyltransferase activity"/>
    <property type="evidence" value="ECO:0007669"/>
    <property type="project" value="TreeGrafter"/>
</dbReference>
<keyword evidence="2" id="KW-0328">Glycosyltransferase</keyword>
<reference evidence="3" key="2">
    <citation type="journal article" date="2024" name="Plant">
        <title>Genomic evolution and insights into agronomic trait innovations of Sesamum species.</title>
        <authorList>
            <person name="Miao H."/>
            <person name="Wang L."/>
            <person name="Qu L."/>
            <person name="Liu H."/>
            <person name="Sun Y."/>
            <person name="Le M."/>
            <person name="Wang Q."/>
            <person name="Wei S."/>
            <person name="Zheng Y."/>
            <person name="Lin W."/>
            <person name="Duan Y."/>
            <person name="Cao H."/>
            <person name="Xiong S."/>
            <person name="Wang X."/>
            <person name="Wei L."/>
            <person name="Li C."/>
            <person name="Ma Q."/>
            <person name="Ju M."/>
            <person name="Zhao R."/>
            <person name="Li G."/>
            <person name="Mu C."/>
            <person name="Tian Q."/>
            <person name="Mei H."/>
            <person name="Zhang T."/>
            <person name="Gao T."/>
            <person name="Zhang H."/>
        </authorList>
    </citation>
    <scope>NUCLEOTIDE SEQUENCE</scope>
    <source>
        <strain evidence="3">KEN8</strain>
    </source>
</reference>
<keyword evidence="2" id="KW-0808">Transferase</keyword>
<dbReference type="GO" id="GO:0080043">
    <property type="term" value="F:quercetin 3-O-glucosyltransferase activity"/>
    <property type="evidence" value="ECO:0007669"/>
    <property type="project" value="TreeGrafter"/>
</dbReference>
<name>A0AAW2JFB4_9LAMI</name>
<dbReference type="AlphaFoldDB" id="A0AAW2JFB4"/>
<evidence type="ECO:0000256" key="1">
    <source>
        <dbReference type="ARBA" id="ARBA00009995"/>
    </source>
</evidence>
<protein>
    <submittedName>
        <fullName evidence="3">UDP-glycosyltransferase 86A1</fullName>
    </submittedName>
</protein>
<evidence type="ECO:0000313" key="3">
    <source>
        <dbReference type="EMBL" id="KAL0292631.1"/>
    </source>
</evidence>